<feature type="domain" description="Methyltransferase" evidence="1">
    <location>
        <begin position="45"/>
        <end position="133"/>
    </location>
</feature>
<dbReference type="SUPFAM" id="SSF53335">
    <property type="entry name" value="S-adenosyl-L-methionine-dependent methyltransferases"/>
    <property type="match status" value="1"/>
</dbReference>
<dbReference type="PANTHER" id="PTHR11006:SF53">
    <property type="entry name" value="PROTEIN ARGININE N-METHYLTRANSFERASE 3"/>
    <property type="match status" value="1"/>
</dbReference>
<dbReference type="InterPro" id="IPR041698">
    <property type="entry name" value="Methyltransf_25"/>
</dbReference>
<reference evidence="2 3" key="1">
    <citation type="submission" date="2019-08" db="EMBL/GenBank/DDBJ databases">
        <title>Bacillus genomes from the desert of Cuatro Cienegas, Coahuila.</title>
        <authorList>
            <person name="Olmedo-Alvarez G."/>
        </authorList>
    </citation>
    <scope>NUCLEOTIDE SEQUENCE [LARGE SCALE GENOMIC DNA]</scope>
    <source>
        <strain evidence="2 3">CH128b_4D</strain>
    </source>
</reference>
<dbReference type="GO" id="GO:0032259">
    <property type="term" value="P:methylation"/>
    <property type="evidence" value="ECO:0007669"/>
    <property type="project" value="UniProtKB-KW"/>
</dbReference>
<dbReference type="GO" id="GO:0016274">
    <property type="term" value="F:protein-arginine N-methyltransferase activity"/>
    <property type="evidence" value="ECO:0007669"/>
    <property type="project" value="InterPro"/>
</dbReference>
<evidence type="ECO:0000313" key="2">
    <source>
        <dbReference type="EMBL" id="TYR98908.1"/>
    </source>
</evidence>
<accession>A0A5D4MBN8</accession>
<keyword evidence="2" id="KW-0808">Transferase</keyword>
<dbReference type="Pfam" id="PF13649">
    <property type="entry name" value="Methyltransf_25"/>
    <property type="match status" value="1"/>
</dbReference>
<gene>
    <name evidence="2" type="ORF">FZC84_12855</name>
</gene>
<dbReference type="CDD" id="cd02440">
    <property type="entry name" value="AdoMet_MTases"/>
    <property type="match status" value="1"/>
</dbReference>
<dbReference type="Proteomes" id="UP000325182">
    <property type="component" value="Unassembled WGS sequence"/>
</dbReference>
<dbReference type="PANTHER" id="PTHR11006">
    <property type="entry name" value="PROTEIN ARGININE N-METHYLTRANSFERASE"/>
    <property type="match status" value="1"/>
</dbReference>
<evidence type="ECO:0000313" key="3">
    <source>
        <dbReference type="Proteomes" id="UP000325182"/>
    </source>
</evidence>
<organism evidence="2 3">
    <name type="scientific">Rossellomorea vietnamensis</name>
    <dbReference type="NCBI Taxonomy" id="218284"/>
    <lineage>
        <taxon>Bacteria</taxon>
        <taxon>Bacillati</taxon>
        <taxon>Bacillota</taxon>
        <taxon>Bacilli</taxon>
        <taxon>Bacillales</taxon>
        <taxon>Bacillaceae</taxon>
        <taxon>Rossellomorea</taxon>
    </lineage>
</organism>
<dbReference type="EMBL" id="VTEG01000008">
    <property type="protein sequence ID" value="TYR98908.1"/>
    <property type="molecule type" value="Genomic_DNA"/>
</dbReference>
<comment type="caution">
    <text evidence="2">The sequence shown here is derived from an EMBL/GenBank/DDBJ whole genome shotgun (WGS) entry which is preliminary data.</text>
</comment>
<protein>
    <submittedName>
        <fullName evidence="2">Methyltransferase domain-containing protein</fullName>
    </submittedName>
</protein>
<proteinExistence type="predicted"/>
<dbReference type="GO" id="GO:0042054">
    <property type="term" value="F:histone methyltransferase activity"/>
    <property type="evidence" value="ECO:0007669"/>
    <property type="project" value="TreeGrafter"/>
</dbReference>
<name>A0A5D4MBN8_9BACI</name>
<dbReference type="RefSeq" id="WP_148954147.1">
    <property type="nucleotide sequence ID" value="NZ_VTEG01000008.1"/>
</dbReference>
<dbReference type="AlphaFoldDB" id="A0A5D4MBN8"/>
<sequence>MSSQEKDQLGQFIPLHYHFQMLSDRDRVQAFRMAIERIVKPEHRVVELGSGTGVLSFFAAKQGAKVQSIEFNPALVEKSRALIKQNGMGDRVEVLEADASQWIPSEPVDVVVCEMLHSALLREKQVEVIEAFRKNHKEKFGKIPIMIPSATLLGVQPVLQEYSFEGYHAPVPLFQSPYTISPETQDVHNPEVYHIIDYDHAEVENYSCHASFSFQQEGEFNAFRFITKNLLASDPHGEDMVDWHNQYLILPTEKNILVKAGQTVSISFSYTPGDSIEVLSQSLKVSVN</sequence>
<dbReference type="Gene3D" id="3.40.50.150">
    <property type="entry name" value="Vaccinia Virus protein VP39"/>
    <property type="match status" value="1"/>
</dbReference>
<dbReference type="InterPro" id="IPR029063">
    <property type="entry name" value="SAM-dependent_MTases_sf"/>
</dbReference>
<keyword evidence="2" id="KW-0489">Methyltransferase</keyword>
<dbReference type="InterPro" id="IPR025799">
    <property type="entry name" value="Arg_MeTrfase"/>
</dbReference>
<evidence type="ECO:0000259" key="1">
    <source>
        <dbReference type="Pfam" id="PF13649"/>
    </source>
</evidence>